<name>A0A6V7FG30_9XANT</name>
<dbReference type="EMBL" id="LR828254">
    <property type="protein sequence ID" value="CAD0362714.1"/>
    <property type="molecule type" value="Genomic_DNA"/>
</dbReference>
<dbReference type="AlphaFoldDB" id="A0A6V7FG30"/>
<keyword evidence="1" id="KW-0614">Plasmid</keyword>
<accession>A0A6V7FG30</accession>
<sequence>MAVRANAFVLQRDIDVPRGSIYCTEKQWFLRALIHEDHGGDSLEVGIRLNNAELYVVHRPTNAISLAPGLALQARVIGEVSGPGVPPKTSLVWTADGGHAISMGNYFVNIDGNETKEVSKAAAYFATHWGVWLIDADGKEVGTDPLVVIKPAVD</sequence>
<dbReference type="RefSeq" id="WP_046936151.1">
    <property type="nucleotide sequence ID" value="NZ_CP018729.1"/>
</dbReference>
<gene>
    <name evidence="1" type="ORF">CFBP8129_46110</name>
</gene>
<organism evidence="1">
    <name type="scientific">Xanthomonas hortorum pv. gardneri</name>
    <dbReference type="NCBI Taxonomy" id="2754056"/>
    <lineage>
        <taxon>Bacteria</taxon>
        <taxon>Pseudomonadati</taxon>
        <taxon>Pseudomonadota</taxon>
        <taxon>Gammaproteobacteria</taxon>
        <taxon>Lysobacterales</taxon>
        <taxon>Lysobacteraceae</taxon>
        <taxon>Xanthomonas</taxon>
    </lineage>
</organism>
<dbReference type="EMBL" id="LR828254">
    <property type="protein sequence ID" value="CAD0362716.1"/>
    <property type="molecule type" value="Genomic_DNA"/>
</dbReference>
<geneLocation type="plasmid" evidence="1">
    <name>CFBP8129_p211</name>
</geneLocation>
<evidence type="ECO:0000313" key="1">
    <source>
        <dbReference type="EMBL" id="CAD0362714.1"/>
    </source>
</evidence>
<protein>
    <submittedName>
        <fullName evidence="1">Uncharacterized protein</fullName>
    </submittedName>
</protein>
<proteinExistence type="predicted"/>
<reference evidence="1" key="1">
    <citation type="submission" date="2020-07" db="EMBL/GenBank/DDBJ databases">
        <authorList>
            <person name="Pothier F. J."/>
        </authorList>
    </citation>
    <scope>NUCLEOTIDE SEQUENCE [LARGE SCALE GENOMIC DNA]</scope>
    <source>
        <plasmid evidence="1">CFBP8129_p211</plasmid>
    </source>
</reference>